<evidence type="ECO:0000313" key="2">
    <source>
        <dbReference type="Proteomes" id="UP000789831"/>
    </source>
</evidence>
<name>A0A9N9B9K0_9GLOM</name>
<feature type="non-terminal residue" evidence="1">
    <location>
        <position position="1"/>
    </location>
</feature>
<sequence>MVVITRDGVTLELHESIDFADALRKITNDLASDCICPSNIIDQEEYLKNLINHFSAAFPLCNVLATNKNHTILGQYKHFHYEQPAKVASATGDLE</sequence>
<dbReference type="AlphaFoldDB" id="A0A9N9B9K0"/>
<accession>A0A9N9B9K0</accession>
<proteinExistence type="predicted"/>
<dbReference type="Proteomes" id="UP000789831">
    <property type="component" value="Unassembled WGS sequence"/>
</dbReference>
<reference evidence="1" key="1">
    <citation type="submission" date="2021-06" db="EMBL/GenBank/DDBJ databases">
        <authorList>
            <person name="Kallberg Y."/>
            <person name="Tangrot J."/>
            <person name="Rosling A."/>
        </authorList>
    </citation>
    <scope>NUCLEOTIDE SEQUENCE</scope>
    <source>
        <strain evidence="1">MT106</strain>
    </source>
</reference>
<keyword evidence="2" id="KW-1185">Reference proteome</keyword>
<organism evidence="1 2">
    <name type="scientific">Ambispora gerdemannii</name>
    <dbReference type="NCBI Taxonomy" id="144530"/>
    <lineage>
        <taxon>Eukaryota</taxon>
        <taxon>Fungi</taxon>
        <taxon>Fungi incertae sedis</taxon>
        <taxon>Mucoromycota</taxon>
        <taxon>Glomeromycotina</taxon>
        <taxon>Glomeromycetes</taxon>
        <taxon>Archaeosporales</taxon>
        <taxon>Ambisporaceae</taxon>
        <taxon>Ambispora</taxon>
    </lineage>
</organism>
<gene>
    <name evidence="1" type="ORF">AGERDE_LOCUS7118</name>
</gene>
<protein>
    <submittedName>
        <fullName evidence="1">5327_t:CDS:1</fullName>
    </submittedName>
</protein>
<comment type="caution">
    <text evidence="1">The sequence shown here is derived from an EMBL/GenBank/DDBJ whole genome shotgun (WGS) entry which is preliminary data.</text>
</comment>
<evidence type="ECO:0000313" key="1">
    <source>
        <dbReference type="EMBL" id="CAG8560323.1"/>
    </source>
</evidence>
<dbReference type="EMBL" id="CAJVPL010001232">
    <property type="protein sequence ID" value="CAG8560323.1"/>
    <property type="molecule type" value="Genomic_DNA"/>
</dbReference>
<dbReference type="OrthoDB" id="2355118at2759"/>